<dbReference type="Proteomes" id="UP000436006">
    <property type="component" value="Unassembled WGS sequence"/>
</dbReference>
<comment type="caution">
    <text evidence="1">The sequence shown here is derived from an EMBL/GenBank/DDBJ whole genome shotgun (WGS) entry which is preliminary data.</text>
</comment>
<accession>A0A7K1SCM1</accession>
<protein>
    <submittedName>
        <fullName evidence="1">Uncharacterized protein</fullName>
    </submittedName>
</protein>
<organism evidence="1 2">
    <name type="scientific">Spirosoma arboris</name>
    <dbReference type="NCBI Taxonomy" id="2682092"/>
    <lineage>
        <taxon>Bacteria</taxon>
        <taxon>Pseudomonadati</taxon>
        <taxon>Bacteroidota</taxon>
        <taxon>Cytophagia</taxon>
        <taxon>Cytophagales</taxon>
        <taxon>Cytophagaceae</taxon>
        <taxon>Spirosoma</taxon>
    </lineage>
</organism>
<sequence length="74" mass="8926">MSRSLRKTPIFGFTTGSTEKQDKRWANRRLRRTNRVRIRKADEPALLREVSNVWDFKKDGKMYYLNPLAAWLRK</sequence>
<dbReference type="EMBL" id="WPIN01000005">
    <property type="protein sequence ID" value="MVM31286.1"/>
    <property type="molecule type" value="Genomic_DNA"/>
</dbReference>
<proteinExistence type="predicted"/>
<evidence type="ECO:0000313" key="1">
    <source>
        <dbReference type="EMBL" id="MVM31286.1"/>
    </source>
</evidence>
<dbReference type="AlphaFoldDB" id="A0A7K1SCM1"/>
<gene>
    <name evidence="1" type="ORF">GO755_14680</name>
</gene>
<reference evidence="1 2" key="1">
    <citation type="submission" date="2019-12" db="EMBL/GenBank/DDBJ databases">
        <title>Spirosoma sp. HMF4905 genome sequencing and assembly.</title>
        <authorList>
            <person name="Kang H."/>
            <person name="Cha I."/>
            <person name="Kim H."/>
            <person name="Joh K."/>
        </authorList>
    </citation>
    <scope>NUCLEOTIDE SEQUENCE [LARGE SCALE GENOMIC DNA]</scope>
    <source>
        <strain evidence="1 2">HMF4905</strain>
    </source>
</reference>
<evidence type="ECO:0000313" key="2">
    <source>
        <dbReference type="Proteomes" id="UP000436006"/>
    </source>
</evidence>
<dbReference type="RefSeq" id="WP_157585931.1">
    <property type="nucleotide sequence ID" value="NZ_WPIN01000005.1"/>
</dbReference>
<name>A0A7K1SCM1_9BACT</name>
<keyword evidence="2" id="KW-1185">Reference proteome</keyword>